<evidence type="ECO:0000313" key="11">
    <source>
        <dbReference type="Proteomes" id="UP000286415"/>
    </source>
</evidence>
<evidence type="ECO:0000256" key="2">
    <source>
        <dbReference type="ARBA" id="ARBA00004613"/>
    </source>
</evidence>
<dbReference type="GO" id="GO:0032934">
    <property type="term" value="F:sterol binding"/>
    <property type="evidence" value="ECO:0007669"/>
    <property type="project" value="InterPro"/>
</dbReference>
<dbReference type="OrthoDB" id="4937502at2759"/>
<dbReference type="Proteomes" id="UP000286415">
    <property type="component" value="Unassembled WGS sequence"/>
</dbReference>
<accession>A0A3R7GMY1</accession>
<keyword evidence="6" id="KW-0964">Secreted</keyword>
<evidence type="ECO:0000259" key="9">
    <source>
        <dbReference type="SMART" id="SM00737"/>
    </source>
</evidence>
<evidence type="ECO:0000256" key="7">
    <source>
        <dbReference type="ARBA" id="ARBA00022729"/>
    </source>
</evidence>
<dbReference type="STRING" id="79923.A0A3R7GMY1"/>
<evidence type="ECO:0000256" key="6">
    <source>
        <dbReference type="ARBA" id="ARBA00022525"/>
    </source>
</evidence>
<comment type="similarity">
    <text evidence="3">Belongs to the NPC2 family.</text>
</comment>
<dbReference type="AlphaFoldDB" id="A0A3R7GMY1"/>
<evidence type="ECO:0000256" key="4">
    <source>
        <dbReference type="ARBA" id="ARBA00011245"/>
    </source>
</evidence>
<evidence type="ECO:0000256" key="8">
    <source>
        <dbReference type="ARBA" id="ARBA00023055"/>
    </source>
</evidence>
<dbReference type="InParanoid" id="A0A3R7GMY1"/>
<dbReference type="EMBL" id="NIRI02000005">
    <property type="protein sequence ID" value="KAG5454985.1"/>
    <property type="molecule type" value="Genomic_DNA"/>
</dbReference>
<keyword evidence="8" id="KW-0445">Lipid transport</keyword>
<dbReference type="Gene3D" id="2.60.40.770">
    <property type="match status" value="1"/>
</dbReference>
<name>A0A3R7GMY1_CLOSI</name>
<feature type="domain" description="MD-2-related lipid-recognition" evidence="9">
    <location>
        <begin position="24"/>
        <end position="145"/>
    </location>
</feature>
<evidence type="ECO:0000256" key="1">
    <source>
        <dbReference type="ARBA" id="ARBA00002053"/>
    </source>
</evidence>
<dbReference type="GO" id="GO:0015918">
    <property type="term" value="P:sterol transport"/>
    <property type="evidence" value="ECO:0007669"/>
    <property type="project" value="InterPro"/>
</dbReference>
<comment type="function">
    <text evidence="1">Catalyzes the intermembrane transfer of phosphatidylglycerol and phosphatidylinositol.</text>
</comment>
<dbReference type="PANTHER" id="PTHR11306">
    <property type="entry name" value="NIEMANN PICK TYPE C2 PROTEIN NPC2-RELATED"/>
    <property type="match status" value="1"/>
</dbReference>
<organism evidence="10 11">
    <name type="scientific">Clonorchis sinensis</name>
    <name type="common">Chinese liver fluke</name>
    <dbReference type="NCBI Taxonomy" id="79923"/>
    <lineage>
        <taxon>Eukaryota</taxon>
        <taxon>Metazoa</taxon>
        <taxon>Spiralia</taxon>
        <taxon>Lophotrochozoa</taxon>
        <taxon>Platyhelminthes</taxon>
        <taxon>Trematoda</taxon>
        <taxon>Digenea</taxon>
        <taxon>Opisthorchiida</taxon>
        <taxon>Opisthorchiata</taxon>
        <taxon>Opisthorchiidae</taxon>
        <taxon>Clonorchis</taxon>
    </lineage>
</organism>
<comment type="subunit">
    <text evidence="4">Monomer.</text>
</comment>
<keyword evidence="11" id="KW-1185">Reference proteome</keyword>
<proteinExistence type="inferred from homology"/>
<dbReference type="InterPro" id="IPR014756">
    <property type="entry name" value="Ig_E-set"/>
</dbReference>
<dbReference type="GO" id="GO:0005576">
    <property type="term" value="C:extracellular region"/>
    <property type="evidence" value="ECO:0007669"/>
    <property type="project" value="UniProtKB-SubCell"/>
</dbReference>
<dbReference type="PANTHER" id="PTHR11306:SF0">
    <property type="entry name" value="PHOSPHATIDYLGLYCEROL_PHOSPHATIDYLINOSITOL TRANSFER PROTEIN"/>
    <property type="match status" value="1"/>
</dbReference>
<dbReference type="SUPFAM" id="SSF81296">
    <property type="entry name" value="E set domains"/>
    <property type="match status" value="1"/>
</dbReference>
<protein>
    <submittedName>
        <fullName evidence="10">Phosphatidylglycerol/phosphatidylinositol transfer protein</fullName>
    </submittedName>
</protein>
<sequence length="152" mass="16596">MPLSVVLIYSVVFCVPCLTYNVSYTDCGSTGIFVVSVDIEPCSHEPCTLIKGRSASVRIKFMAFETIHAGRTNVQGLYPGSIRVPLQRNGVCAQLVPSCPIVAGEVYTYFFTGMAPNSLREGPMTIRWELLKKIGVPFLCIEFPVEVAVAAK</sequence>
<keyword evidence="5" id="KW-0813">Transport</keyword>
<keyword evidence="7" id="KW-0732">Signal</keyword>
<dbReference type="InterPro" id="IPR039670">
    <property type="entry name" value="NPC2-like"/>
</dbReference>
<evidence type="ECO:0000313" key="10">
    <source>
        <dbReference type="EMBL" id="KAG5454985.1"/>
    </source>
</evidence>
<reference evidence="10 11" key="1">
    <citation type="journal article" date="2018" name="Biotechnol. Adv.">
        <title>Improved genomic resources and new bioinformatic workflow for the carcinogenic parasite Clonorchis sinensis: Biotechnological implications.</title>
        <authorList>
            <person name="Wang D."/>
            <person name="Korhonen P.K."/>
            <person name="Gasser R.B."/>
            <person name="Young N.D."/>
        </authorList>
    </citation>
    <scope>NUCLEOTIDE SEQUENCE [LARGE SCALE GENOMIC DNA]</scope>
    <source>
        <strain evidence="10">Cs-k2</strain>
    </source>
</reference>
<reference evidence="10 11" key="2">
    <citation type="journal article" date="2021" name="Genomics">
        <title>High-quality reference genome for Clonorchis sinensis.</title>
        <authorList>
            <person name="Young N.D."/>
            <person name="Stroehlein A.J."/>
            <person name="Kinkar L."/>
            <person name="Wang T."/>
            <person name="Sohn W.M."/>
            <person name="Chang B.C.H."/>
            <person name="Kaur P."/>
            <person name="Weisz D."/>
            <person name="Dudchenko O."/>
            <person name="Aiden E.L."/>
            <person name="Korhonen P.K."/>
            <person name="Gasser R.B."/>
        </authorList>
    </citation>
    <scope>NUCLEOTIDE SEQUENCE [LARGE SCALE GENOMIC DNA]</scope>
    <source>
        <strain evidence="10">Cs-k2</strain>
    </source>
</reference>
<comment type="caution">
    <text evidence="10">The sequence shown here is derived from an EMBL/GenBank/DDBJ whole genome shotgun (WGS) entry which is preliminary data.</text>
</comment>
<dbReference type="FunFam" id="2.60.40.770:FF:000001">
    <property type="entry name" value="NPC intracellular cholesterol transporter 2"/>
    <property type="match status" value="1"/>
</dbReference>
<evidence type="ECO:0000256" key="3">
    <source>
        <dbReference type="ARBA" id="ARBA00006370"/>
    </source>
</evidence>
<dbReference type="InterPro" id="IPR003172">
    <property type="entry name" value="ML_dom"/>
</dbReference>
<gene>
    <name evidence="10" type="ORF">CSKR_111332</name>
</gene>
<dbReference type="SMART" id="SM00737">
    <property type="entry name" value="ML"/>
    <property type="match status" value="1"/>
</dbReference>
<dbReference type="Pfam" id="PF02221">
    <property type="entry name" value="E1_DerP2_DerF2"/>
    <property type="match status" value="1"/>
</dbReference>
<evidence type="ECO:0000256" key="5">
    <source>
        <dbReference type="ARBA" id="ARBA00022448"/>
    </source>
</evidence>
<comment type="subcellular location">
    <subcellularLocation>
        <location evidence="2">Secreted</location>
    </subcellularLocation>
</comment>